<dbReference type="Proteomes" id="UP001476807">
    <property type="component" value="Unassembled WGS sequence"/>
</dbReference>
<dbReference type="CDD" id="cd12871">
    <property type="entry name" value="Bacuni_01323_like"/>
    <property type="match status" value="1"/>
</dbReference>
<organism evidence="3 4">
    <name type="scientific">Pontibacter populi</name>
    <dbReference type="NCBI Taxonomy" id="890055"/>
    <lineage>
        <taxon>Bacteria</taxon>
        <taxon>Pseudomonadati</taxon>
        <taxon>Bacteroidota</taxon>
        <taxon>Cytophagia</taxon>
        <taxon>Cytophagales</taxon>
        <taxon>Hymenobacteraceae</taxon>
        <taxon>Pontibacter</taxon>
    </lineage>
</organism>
<dbReference type="Gene3D" id="2.40.160.190">
    <property type="match status" value="1"/>
</dbReference>
<feature type="domain" description="DUF4595" evidence="2">
    <location>
        <begin position="48"/>
        <end position="226"/>
    </location>
</feature>
<feature type="signal peptide" evidence="1">
    <location>
        <begin position="1"/>
        <end position="21"/>
    </location>
</feature>
<gene>
    <name evidence="3" type="ORF">ABS362_10210</name>
</gene>
<protein>
    <submittedName>
        <fullName evidence="3">DUF4595 domain-containing protein</fullName>
    </submittedName>
</protein>
<dbReference type="RefSeq" id="WP_350412368.1">
    <property type="nucleotide sequence ID" value="NZ_JBEOKT010000007.1"/>
</dbReference>
<sequence>MRYFPLLAALIGFLLSSCSSDETPLPECGIATVTYQSTLLMGPEYHTYDSKGRVKRIDINDRKSEYYEEYSYEADRISVTGTTVNEDPYVYFLDENGRIKKAFNSTYSYDTEGYLSEIYSVRGEQYTRVTFTYVDGNLHSIHTIATYATRQPSEYTQVFEYSEELAEGLVALNPLNDTEHGRGVLGNYLGKASKNLVAKKISSEAPWEDQVTPYTYTRDELGRVISVHRLIDNIIPAEKFITYSCF</sequence>
<accession>A0ABV1RUS7</accession>
<dbReference type="EMBL" id="JBEOKT010000007">
    <property type="protein sequence ID" value="MER2997921.1"/>
    <property type="molecule type" value="Genomic_DNA"/>
</dbReference>
<feature type="chain" id="PRO_5045492986" evidence="1">
    <location>
        <begin position="22"/>
        <end position="246"/>
    </location>
</feature>
<evidence type="ECO:0000313" key="3">
    <source>
        <dbReference type="EMBL" id="MER2997921.1"/>
    </source>
</evidence>
<evidence type="ECO:0000259" key="2">
    <source>
        <dbReference type="Pfam" id="PF15283"/>
    </source>
</evidence>
<comment type="caution">
    <text evidence="3">The sequence shown here is derived from an EMBL/GenBank/DDBJ whole genome shotgun (WGS) entry which is preliminary data.</text>
</comment>
<dbReference type="PROSITE" id="PS51257">
    <property type="entry name" value="PROKAR_LIPOPROTEIN"/>
    <property type="match status" value="1"/>
</dbReference>
<reference evidence="3 4" key="1">
    <citation type="submission" date="2024-06" db="EMBL/GenBank/DDBJ databases">
        <title>Pontibacter populi HYL7-15.</title>
        <authorList>
            <person name="Kim M.K."/>
        </authorList>
    </citation>
    <scope>NUCLEOTIDE SEQUENCE [LARGE SCALE GENOMIC DNA]</scope>
    <source>
        <strain evidence="3 4">HYL7-15</strain>
    </source>
</reference>
<evidence type="ECO:0000313" key="4">
    <source>
        <dbReference type="Proteomes" id="UP001476807"/>
    </source>
</evidence>
<evidence type="ECO:0000256" key="1">
    <source>
        <dbReference type="SAM" id="SignalP"/>
    </source>
</evidence>
<dbReference type="InterPro" id="IPR027931">
    <property type="entry name" value="DUF4595"/>
</dbReference>
<proteinExistence type="predicted"/>
<keyword evidence="1" id="KW-0732">Signal</keyword>
<name>A0ABV1RUS7_9BACT</name>
<dbReference type="Pfam" id="PF15283">
    <property type="entry name" value="DUF4595"/>
    <property type="match status" value="1"/>
</dbReference>
<keyword evidence="4" id="KW-1185">Reference proteome</keyword>